<dbReference type="InterPro" id="IPR021708">
    <property type="entry name" value="DUF3291"/>
</dbReference>
<feature type="domain" description="DUF3291" evidence="1">
    <location>
        <begin position="63"/>
        <end position="126"/>
    </location>
</feature>
<reference evidence="3" key="1">
    <citation type="journal article" date="2019" name="Int. J. Syst. Evol. Microbiol.">
        <title>The Global Catalogue of Microorganisms (GCM) 10K type strain sequencing project: providing services to taxonomists for standard genome sequencing and annotation.</title>
        <authorList>
            <consortium name="The Broad Institute Genomics Platform"/>
            <consortium name="The Broad Institute Genome Sequencing Center for Infectious Disease"/>
            <person name="Wu L."/>
            <person name="Ma J."/>
        </authorList>
    </citation>
    <scope>NUCLEOTIDE SEQUENCE [LARGE SCALE GENOMIC DNA]</scope>
    <source>
        <strain evidence="3">CGMCC 4.7349</strain>
    </source>
</reference>
<dbReference type="InterPro" id="IPR011008">
    <property type="entry name" value="Dimeric_a/b-barrel"/>
</dbReference>
<accession>A0ABQ2MPA8</accession>
<evidence type="ECO:0000313" key="3">
    <source>
        <dbReference type="Proteomes" id="UP000656881"/>
    </source>
</evidence>
<dbReference type="RefSeq" id="WP_189176835.1">
    <property type="nucleotide sequence ID" value="NZ_BMNG01000017.1"/>
</dbReference>
<gene>
    <name evidence="2" type="ORF">GCM10012286_67480</name>
</gene>
<organism evidence="2 3">
    <name type="scientific">Streptomyces lasiicapitis</name>
    <dbReference type="NCBI Taxonomy" id="1923961"/>
    <lineage>
        <taxon>Bacteria</taxon>
        <taxon>Bacillati</taxon>
        <taxon>Actinomycetota</taxon>
        <taxon>Actinomycetes</taxon>
        <taxon>Kitasatosporales</taxon>
        <taxon>Streptomycetaceae</taxon>
        <taxon>Streptomyces</taxon>
    </lineage>
</organism>
<protein>
    <recommendedName>
        <fullName evidence="1">DUF3291 domain-containing protein</fullName>
    </recommendedName>
</protein>
<name>A0ABQ2MPA8_9ACTN</name>
<evidence type="ECO:0000259" key="1">
    <source>
        <dbReference type="Pfam" id="PF11695"/>
    </source>
</evidence>
<evidence type="ECO:0000313" key="2">
    <source>
        <dbReference type="EMBL" id="GGO55407.1"/>
    </source>
</evidence>
<keyword evidence="3" id="KW-1185">Reference proteome</keyword>
<dbReference type="Pfam" id="PF11695">
    <property type="entry name" value="DUF3291"/>
    <property type="match status" value="1"/>
</dbReference>
<sequence length="137" mass="15471">MPTIPWVTPHQAAPDTTAFVMASRLEVKSLRHVPRFFWNSYAAWRQVRSAPGALGASLEAQLFKGVFYTLSAWEDRNALYAYARTEPHKTVMTSLRPLMRASVFTFWEVPAGELPITWPDAKRRITEEASTVIDACG</sequence>
<dbReference type="Proteomes" id="UP000656881">
    <property type="component" value="Unassembled WGS sequence"/>
</dbReference>
<dbReference type="EMBL" id="BMNG01000017">
    <property type="protein sequence ID" value="GGO55407.1"/>
    <property type="molecule type" value="Genomic_DNA"/>
</dbReference>
<dbReference type="SUPFAM" id="SSF54909">
    <property type="entry name" value="Dimeric alpha+beta barrel"/>
    <property type="match status" value="1"/>
</dbReference>
<comment type="caution">
    <text evidence="2">The sequence shown here is derived from an EMBL/GenBank/DDBJ whole genome shotgun (WGS) entry which is preliminary data.</text>
</comment>
<proteinExistence type="predicted"/>